<reference evidence="1" key="1">
    <citation type="submission" date="2018-01" db="EMBL/GenBank/DDBJ databases">
        <title>An insight into the sialome of Amazonian anophelines.</title>
        <authorList>
            <person name="Ribeiro J.M."/>
            <person name="Scarpassa V."/>
            <person name="Calvo E."/>
        </authorList>
    </citation>
    <scope>NUCLEOTIDE SEQUENCE</scope>
    <source>
        <tissue evidence="1">Salivary glands</tissue>
    </source>
</reference>
<organism evidence="1">
    <name type="scientific">Anopheles braziliensis</name>
    <dbReference type="NCBI Taxonomy" id="58242"/>
    <lineage>
        <taxon>Eukaryota</taxon>
        <taxon>Metazoa</taxon>
        <taxon>Ecdysozoa</taxon>
        <taxon>Arthropoda</taxon>
        <taxon>Hexapoda</taxon>
        <taxon>Insecta</taxon>
        <taxon>Pterygota</taxon>
        <taxon>Neoptera</taxon>
        <taxon>Endopterygota</taxon>
        <taxon>Diptera</taxon>
        <taxon>Nematocera</taxon>
        <taxon>Culicoidea</taxon>
        <taxon>Culicidae</taxon>
        <taxon>Anophelinae</taxon>
        <taxon>Anopheles</taxon>
    </lineage>
</organism>
<name>A0A2M3ZQU0_9DIPT</name>
<protein>
    <submittedName>
        <fullName evidence="1">Putative secreted peptide</fullName>
    </submittedName>
</protein>
<dbReference type="EMBL" id="GGFM01010165">
    <property type="protein sequence ID" value="MBW30916.1"/>
    <property type="molecule type" value="Transcribed_RNA"/>
</dbReference>
<accession>A0A2M3ZQU0</accession>
<sequence length="73" mass="8367">MWLSLSAAARCRCCSVCFLLVIFPFPLIRSRYACISPTYSTIHYQLIYRHTTSRYARSLKPHRGYGGYGTNAV</sequence>
<proteinExistence type="predicted"/>
<dbReference type="AlphaFoldDB" id="A0A2M3ZQU0"/>
<evidence type="ECO:0000313" key="1">
    <source>
        <dbReference type="EMBL" id="MBW30916.1"/>
    </source>
</evidence>